<dbReference type="PROSITE" id="PS00107">
    <property type="entry name" value="PROTEIN_KINASE_ATP"/>
    <property type="match status" value="1"/>
</dbReference>
<gene>
    <name evidence="9" type="ORF">Strain138_002823</name>
    <name evidence="10" type="ORF">Strain318_002823</name>
</gene>
<evidence type="ECO:0000313" key="10">
    <source>
        <dbReference type="EMBL" id="WKW16407.1"/>
    </source>
</evidence>
<evidence type="ECO:0000256" key="6">
    <source>
        <dbReference type="ARBA" id="ARBA00022840"/>
    </source>
</evidence>
<dbReference type="Gene3D" id="3.30.200.20">
    <property type="entry name" value="Phosphorylase Kinase, domain 1"/>
    <property type="match status" value="1"/>
</dbReference>
<dbReference type="SUPFAM" id="SSF48452">
    <property type="entry name" value="TPR-like"/>
    <property type="match status" value="1"/>
</dbReference>
<dbReference type="EMBL" id="CP130613">
    <property type="protein sequence ID" value="WKW16407.1"/>
    <property type="molecule type" value="Genomic_DNA"/>
</dbReference>
<dbReference type="InterPro" id="IPR011990">
    <property type="entry name" value="TPR-like_helical_dom_sf"/>
</dbReference>
<dbReference type="RefSeq" id="WP_367886353.1">
    <property type="nucleotide sequence ID" value="NZ_CP130612.1"/>
</dbReference>
<evidence type="ECO:0000256" key="5">
    <source>
        <dbReference type="ARBA" id="ARBA00022777"/>
    </source>
</evidence>
<feature type="domain" description="Protein kinase" evidence="8">
    <location>
        <begin position="59"/>
        <end position="320"/>
    </location>
</feature>
<dbReference type="PROSITE" id="PS50011">
    <property type="entry name" value="PROTEIN_KINASE_DOM"/>
    <property type="match status" value="1"/>
</dbReference>
<dbReference type="PANTHER" id="PTHR43289">
    <property type="entry name" value="MITOGEN-ACTIVATED PROTEIN KINASE KINASE KINASE 20-RELATED"/>
    <property type="match status" value="1"/>
</dbReference>
<evidence type="ECO:0000259" key="8">
    <source>
        <dbReference type="PROSITE" id="PS50011"/>
    </source>
</evidence>
<reference evidence="9" key="1">
    <citation type="submission" date="2023-07" db="EMBL/GenBank/DDBJ databases">
        <authorList>
            <person name="Haufschild T."/>
            <person name="Kallscheuer N."/>
            <person name="Hammer J."/>
            <person name="Kohn T."/>
            <person name="Kabuu M."/>
            <person name="Jogler M."/>
            <person name="Wohfarth N."/>
            <person name="Heuer A."/>
            <person name="Rohde M."/>
            <person name="van Teeseling M.C.F."/>
            <person name="Jogler C."/>
        </authorList>
    </citation>
    <scope>NUCLEOTIDE SEQUENCE</scope>
    <source>
        <strain evidence="9">Strain 138</strain>
        <strain evidence="10">Strain 318</strain>
    </source>
</reference>
<dbReference type="Pfam" id="PF00069">
    <property type="entry name" value="Pkinase"/>
    <property type="match status" value="1"/>
</dbReference>
<dbReference type="InterPro" id="IPR000719">
    <property type="entry name" value="Prot_kinase_dom"/>
</dbReference>
<dbReference type="GO" id="GO:0005524">
    <property type="term" value="F:ATP binding"/>
    <property type="evidence" value="ECO:0007669"/>
    <property type="project" value="UniProtKB-UniRule"/>
</dbReference>
<keyword evidence="5 9" id="KW-0418">Kinase</keyword>
<accession>A0AA49Q8R4</accession>
<dbReference type="EC" id="2.7.11.1" evidence="1"/>
<dbReference type="Proteomes" id="UP001229955">
    <property type="component" value="Chromosome"/>
</dbReference>
<dbReference type="FunFam" id="1.10.510.10:FF:000021">
    <property type="entry name" value="Serine/threonine protein kinase"/>
    <property type="match status" value="1"/>
</dbReference>
<evidence type="ECO:0000256" key="1">
    <source>
        <dbReference type="ARBA" id="ARBA00012513"/>
    </source>
</evidence>
<dbReference type="PROSITE" id="PS00108">
    <property type="entry name" value="PROTEIN_KINASE_ST"/>
    <property type="match status" value="1"/>
</dbReference>
<dbReference type="EMBL" id="CP130612">
    <property type="protein sequence ID" value="WKW13500.1"/>
    <property type="molecule type" value="Genomic_DNA"/>
</dbReference>
<evidence type="ECO:0000256" key="4">
    <source>
        <dbReference type="ARBA" id="ARBA00022741"/>
    </source>
</evidence>
<evidence type="ECO:0000313" key="9">
    <source>
        <dbReference type="EMBL" id="WKW13500.1"/>
    </source>
</evidence>
<accession>A0AA49Q6W6</accession>
<dbReference type="InterPro" id="IPR008271">
    <property type="entry name" value="Ser/Thr_kinase_AS"/>
</dbReference>
<feature type="binding site" evidence="7">
    <location>
        <position position="88"/>
    </location>
    <ligand>
        <name>ATP</name>
        <dbReference type="ChEBI" id="CHEBI:30616"/>
    </ligand>
</feature>
<name>A0AA49Q6W6_9BACT</name>
<dbReference type="Gene3D" id="1.25.40.10">
    <property type="entry name" value="Tetratricopeptide repeat domain"/>
    <property type="match status" value="1"/>
</dbReference>
<dbReference type="PANTHER" id="PTHR43289:SF30">
    <property type="entry name" value="NON-SPECIFIC SERINE_THREONINE PROTEIN KINASE"/>
    <property type="match status" value="1"/>
</dbReference>
<evidence type="ECO:0000256" key="3">
    <source>
        <dbReference type="ARBA" id="ARBA00022679"/>
    </source>
</evidence>
<keyword evidence="6 7" id="KW-0067">ATP-binding</keyword>
<keyword evidence="4 7" id="KW-0547">Nucleotide-binding</keyword>
<keyword evidence="3" id="KW-0808">Transferase</keyword>
<evidence type="ECO:0000313" key="11">
    <source>
        <dbReference type="Proteomes" id="UP001229955"/>
    </source>
</evidence>
<evidence type="ECO:0000256" key="2">
    <source>
        <dbReference type="ARBA" id="ARBA00022527"/>
    </source>
</evidence>
<keyword evidence="2" id="KW-0723">Serine/threonine-protein kinase</keyword>
<dbReference type="Gene3D" id="1.10.510.10">
    <property type="entry name" value="Transferase(Phosphotransferase) domain 1"/>
    <property type="match status" value="1"/>
</dbReference>
<dbReference type="InterPro" id="IPR011009">
    <property type="entry name" value="Kinase-like_dom_sf"/>
</dbReference>
<sequence length="893" mass="97413">MSSKTCANCGTTLDADALFCHRCGLNLTQEYRATPIGNVKVEDVSDTFRRLREAIGTRYGIERELGRGGMATVFLAKDLKHDREVAIKVLHPDLAATIGGERFEREIKLAAKLQHPHILGLYDSGDADGLLYYVMPFVKGESLRDRIDREKMLPIEDAIRITLEVASALGHAHEQGIIHRDIKPENILLSGEHALVADFGIARAATEAGQQKLTQTGMAVGTPVYMAPEQSTGDAVGPTADIYSLGCMLYEMLAGEPPFNGPNAMAIMARHLMEQVPSIRVVRNAVPEEIEQAIFIALNKAPVDRPQTAAQFAELLSGIFGATSTMRVMRGTRSMMTPMPMTGTFTVPPPLPWYKRPETFWTAFGVTVASVATAFGLSQMNGAKAPAALSAEQRRIAVLHFTDASKDSSLGPVAEGLTDGLIRTLGSSSSVTVISRDGIEPYRNARLAPDSIARTLRVGFLVRGEVEPVGDRVRVSVRLDDASGARLESGGFSVARDSVLVLQDSIGALAANLIRGQLGEELRVQAQRIATSSPAAWLLVQRGIQEQRRAQALPGAEREPVWLRADSLFAEAQALDTRWAEPHVRRASVALTRARARNRNQQDEMRALSAESNAHVEAALALDPNNADAFEVRGTTAFFGWNFNLETDPARRDVALANALRDLERATTINRQQASAFSTLAAVYANTPGKTANDIYLAARRALEVDEFLATANITLSRLANATYDLGNSDAARQYCDQLYRRFPNDVRAWRCQLNNLSLPGAQPEIARAWTLVDSVVARTAPADTAHWRRTGNILAAGALARVSGGSGPLADSARRVLRRNVGDASVDQLRELAYYAAFVSVILGDREDAFRLLREYIAANPNKARILRDDPGWWFRAIADTPEYRQIMGSAQ</sequence>
<dbReference type="InterPro" id="IPR017441">
    <property type="entry name" value="Protein_kinase_ATP_BS"/>
</dbReference>
<protein>
    <recommendedName>
        <fullName evidence="1">non-specific serine/threonine protein kinase</fullName>
        <ecNumber evidence="1">2.7.11.1</ecNumber>
    </recommendedName>
</protein>
<keyword evidence="11" id="KW-1185">Reference proteome</keyword>
<organism evidence="9">
    <name type="scientific">Pseudogemmatithrix spongiicola</name>
    <dbReference type="NCBI Taxonomy" id="3062599"/>
    <lineage>
        <taxon>Bacteria</taxon>
        <taxon>Pseudomonadati</taxon>
        <taxon>Gemmatimonadota</taxon>
        <taxon>Gemmatimonadia</taxon>
        <taxon>Gemmatimonadales</taxon>
        <taxon>Gemmatimonadaceae</taxon>
        <taxon>Pseudogemmatithrix</taxon>
    </lineage>
</organism>
<dbReference type="SUPFAM" id="SSF56112">
    <property type="entry name" value="Protein kinase-like (PK-like)"/>
    <property type="match status" value="1"/>
</dbReference>
<dbReference type="SMART" id="SM00220">
    <property type="entry name" value="S_TKc"/>
    <property type="match status" value="1"/>
</dbReference>
<dbReference type="KEGG" id="pspc:Strain318_002823"/>
<proteinExistence type="predicted"/>
<dbReference type="CDD" id="cd14014">
    <property type="entry name" value="STKc_PknB_like"/>
    <property type="match status" value="1"/>
</dbReference>
<dbReference type="GO" id="GO:0004674">
    <property type="term" value="F:protein serine/threonine kinase activity"/>
    <property type="evidence" value="ECO:0007669"/>
    <property type="project" value="UniProtKB-KW"/>
</dbReference>
<evidence type="ECO:0000256" key="7">
    <source>
        <dbReference type="PROSITE-ProRule" id="PRU10141"/>
    </source>
</evidence>
<dbReference type="AlphaFoldDB" id="A0AA49Q6W6"/>